<dbReference type="AlphaFoldDB" id="S2E1G7"/>
<dbReference type="InterPro" id="IPR014942">
    <property type="entry name" value="AbiEii"/>
</dbReference>
<comment type="caution">
    <text evidence="1">The sequence shown here is derived from an EMBL/GenBank/DDBJ whole genome shotgun (WGS) entry which is preliminary data.</text>
</comment>
<dbReference type="Proteomes" id="UP000006073">
    <property type="component" value="Unassembled WGS sequence"/>
</dbReference>
<sequence>MIPRPHIAKWRDQAPWTTNEQVEQDLIISRALVALFSDEFLSENLAFRGGTALHKLYLNPAPRYSEDIDLVQIKEGPIKPILQRIDKVITFFEEDRVVKPKANNNTLLYRFNSEYSPEVRLRLKIEINCREHFNLLGWNSFPFSVSNEWFTMGSNITTYHLDELLGTKFRALYQRKKGRDLFDLYYAGQHAKLDYDKIIHCYNAYMKFVVGTPPSQKEFLLNMELKKKSAQFSGDMEGLLNPNLKYDQEEAFEWLFDELVQRL</sequence>
<dbReference type="eggNOG" id="COG2253">
    <property type="taxonomic scope" value="Bacteria"/>
</dbReference>
<dbReference type="OrthoDB" id="1550603at2"/>
<evidence type="ECO:0000313" key="1">
    <source>
        <dbReference type="EMBL" id="EOZ98306.1"/>
    </source>
</evidence>
<keyword evidence="2" id="KW-1185">Reference proteome</keyword>
<protein>
    <recommendedName>
        <fullName evidence="3">Nucleotidyl transferase AbiEii toxin, Type IV TA system</fullName>
    </recommendedName>
</protein>
<gene>
    <name evidence="1" type="ORF">A33Q_0960</name>
</gene>
<name>S2E1G7_INDAL</name>
<dbReference type="STRING" id="1189612.A33Q_0960"/>
<dbReference type="Pfam" id="PF08843">
    <property type="entry name" value="AbiEii"/>
    <property type="match status" value="1"/>
</dbReference>
<evidence type="ECO:0008006" key="3">
    <source>
        <dbReference type="Google" id="ProtNLM"/>
    </source>
</evidence>
<proteinExistence type="predicted"/>
<dbReference type="EMBL" id="ALWO02000023">
    <property type="protein sequence ID" value="EOZ98306.1"/>
    <property type="molecule type" value="Genomic_DNA"/>
</dbReference>
<accession>S2E1G7</accession>
<dbReference type="RefSeq" id="WP_009032300.1">
    <property type="nucleotide sequence ID" value="NZ_ALWO02000023.1"/>
</dbReference>
<dbReference type="Gene3D" id="3.10.450.620">
    <property type="entry name" value="JHP933, nucleotidyltransferase-like core domain"/>
    <property type="match status" value="1"/>
</dbReference>
<organism evidence="1 2">
    <name type="scientific">Indibacter alkaliphilus (strain CCUG 57479 / KCTC 22604 / LW1)</name>
    <dbReference type="NCBI Taxonomy" id="1189612"/>
    <lineage>
        <taxon>Bacteria</taxon>
        <taxon>Pseudomonadati</taxon>
        <taxon>Bacteroidota</taxon>
        <taxon>Cytophagia</taxon>
        <taxon>Cytophagales</taxon>
        <taxon>Cyclobacteriaceae</taxon>
    </lineage>
</organism>
<evidence type="ECO:0000313" key="2">
    <source>
        <dbReference type="Proteomes" id="UP000006073"/>
    </source>
</evidence>
<reference evidence="1 2" key="1">
    <citation type="journal article" date="2013" name="Genome Announc.">
        <title>Draft Genome Sequence of Indibacter alkaliphilus Strain LW1T, Isolated from Lonar Lake, a Haloalkaline Lake in the Buldana District of Maharashtra, India.</title>
        <authorList>
            <person name="Singh A."/>
            <person name="Kumar Jangir P."/>
            <person name="Sharma R."/>
            <person name="Singh A."/>
            <person name="Kumar Pinnaka A."/>
            <person name="Shivaji S."/>
        </authorList>
    </citation>
    <scope>NUCLEOTIDE SEQUENCE [LARGE SCALE GENOMIC DNA]</scope>
    <source>
        <strain evidence="2">CCUG 57479 / KCTC 22604 / LW1</strain>
    </source>
</reference>